<dbReference type="PANTHER" id="PTHR42749:SF8">
    <property type="entry name" value="HSP70 FAMILY PROTEIN (AFU_ORTHOLOGUE AFUA_3G13740)"/>
    <property type="match status" value="1"/>
</dbReference>
<evidence type="ECO:0000313" key="2">
    <source>
        <dbReference type="EMBL" id="OBT95032.1"/>
    </source>
</evidence>
<dbReference type="PANTHER" id="PTHR42749">
    <property type="entry name" value="CELL SHAPE-DETERMINING PROTEIN MREB"/>
    <property type="match status" value="1"/>
</dbReference>
<dbReference type="InterPro" id="IPR043129">
    <property type="entry name" value="ATPase_NBD"/>
</dbReference>
<protein>
    <recommendedName>
        <fullName evidence="4">Heat shock 70 kDa protein 12A</fullName>
    </recommendedName>
</protein>
<feature type="region of interest" description="Disordered" evidence="1">
    <location>
        <begin position="138"/>
        <end position="173"/>
    </location>
</feature>
<reference evidence="3" key="2">
    <citation type="journal article" date="2018" name="Nat. Commun.">
        <title>Extreme sensitivity to ultraviolet light in the fungal pathogen causing white-nose syndrome of bats.</title>
        <authorList>
            <person name="Palmer J.M."/>
            <person name="Drees K.P."/>
            <person name="Foster J.T."/>
            <person name="Lindner D.L."/>
        </authorList>
    </citation>
    <scope>NUCLEOTIDE SEQUENCE [LARGE SCALE GENOMIC DNA]</scope>
    <source>
        <strain evidence="3">UAMH 10579</strain>
    </source>
</reference>
<dbReference type="RefSeq" id="XP_018128765.1">
    <property type="nucleotide sequence ID" value="XM_018276838.2"/>
</dbReference>
<keyword evidence="3" id="KW-1185">Reference proteome</keyword>
<dbReference type="GeneID" id="28840789"/>
<reference evidence="2 3" key="1">
    <citation type="submission" date="2016-03" db="EMBL/GenBank/DDBJ databases">
        <title>Comparative genomics of Pseudogymnoascus destructans, the fungus causing white-nose syndrome of bats.</title>
        <authorList>
            <person name="Palmer J.M."/>
            <person name="Drees K.P."/>
            <person name="Foster J.T."/>
            <person name="Lindner D.L."/>
        </authorList>
    </citation>
    <scope>NUCLEOTIDE SEQUENCE [LARGE SCALE GENOMIC DNA]</scope>
    <source>
        <strain evidence="2 3">UAMH 10579</strain>
    </source>
</reference>
<proteinExistence type="predicted"/>
<dbReference type="CDD" id="cd10170">
    <property type="entry name" value="ASKHA_NBD_HSP70"/>
    <property type="match status" value="1"/>
</dbReference>
<dbReference type="OrthoDB" id="2963168at2759"/>
<dbReference type="STRING" id="342668.A0A1B8GGS2"/>
<feature type="compositionally biased region" description="Polar residues" evidence="1">
    <location>
        <begin position="143"/>
        <end position="154"/>
    </location>
</feature>
<evidence type="ECO:0000313" key="3">
    <source>
        <dbReference type="Proteomes" id="UP000091956"/>
    </source>
</evidence>
<feature type="region of interest" description="Disordered" evidence="1">
    <location>
        <begin position="1"/>
        <end position="23"/>
    </location>
</feature>
<organism evidence="2 3">
    <name type="scientific">Pseudogymnoascus verrucosus</name>
    <dbReference type="NCBI Taxonomy" id="342668"/>
    <lineage>
        <taxon>Eukaryota</taxon>
        <taxon>Fungi</taxon>
        <taxon>Dikarya</taxon>
        <taxon>Ascomycota</taxon>
        <taxon>Pezizomycotina</taxon>
        <taxon>Leotiomycetes</taxon>
        <taxon>Thelebolales</taxon>
        <taxon>Thelebolaceae</taxon>
        <taxon>Pseudogymnoascus</taxon>
    </lineage>
</organism>
<accession>A0A1B8GGS2</accession>
<dbReference type="AlphaFoldDB" id="A0A1B8GGS2"/>
<dbReference type="Proteomes" id="UP000091956">
    <property type="component" value="Unassembled WGS sequence"/>
</dbReference>
<dbReference type="EMBL" id="KV460238">
    <property type="protein sequence ID" value="OBT95032.1"/>
    <property type="molecule type" value="Genomic_DNA"/>
</dbReference>
<name>A0A1B8GGS2_9PEZI</name>
<sequence length="737" mass="83395">MADEYAEAEFERVPSEEQSEDVEMPDIAPPLVGVDRPYGDDVMAQGCQLEPHQSIEKGFKETWPSKFIIAVDFGTTFSSVAFVRLDLHRDIKTIEAESVRCIDNFPDMPSGISADVLTSHQSVPTELMCYAQKDQVWPEDPSNLDSSDNESQCSYDDDWASSVDGDSNQDGERDVVSARAAKYEAKNSIWGWGVHSRLVKPENIPLELRHLTNFKLQLDDATSTKDLRKKSAQELRRLKNAKAEDIIAEYLGQLFKHTKKRLGTFHGLQQDSQVEFVLCVPTSWTDKACRIMQSALTTAIKTSQLAKLEQGMIRDLFIVAESEAAATFALEDCESLSNIITNESFLLLDCGGGTVDAITYTLIRSTPTRMQEVVNPKGVSCGSSFLNKNYKKLLEERLEHANIIGNDMSLERIIAAEVQRFENEKRSINILDKKAHIDAIHIPGLQAEQDRELRIRRNKLDLSWKEMYKVFKDCLDGTKDLMLEQLNQAKTNGVNVQTVILTGGFGESPSLRNHLKKILRKQRNLLNQEIDFEPSRYVQSAVARGAVLRALRKEFGPARITRSSYGVLRTLLYDENNPQHRKLWVSRDRADGELYIMNTIQWVLSKDTPVGTKYEKSFKSRHIFQMHEDFLCEEILYVSSGAHKSGYKYGHKENKGAEEAGRILVNLTFLKTTGRIKPTTVRNAEGKLHSFYEVQYDLWLIIEGRSLRFEARSPINKNEVKASASFCIAAGFVPGTE</sequence>
<dbReference type="Gene3D" id="3.30.420.40">
    <property type="match status" value="2"/>
</dbReference>
<dbReference type="Gene3D" id="3.90.640.10">
    <property type="entry name" value="Actin, Chain A, domain 4"/>
    <property type="match status" value="1"/>
</dbReference>
<evidence type="ECO:0000256" key="1">
    <source>
        <dbReference type="SAM" id="MobiDB-lite"/>
    </source>
</evidence>
<gene>
    <name evidence="2" type="ORF">VE01_07403</name>
</gene>
<evidence type="ECO:0008006" key="4">
    <source>
        <dbReference type="Google" id="ProtNLM"/>
    </source>
</evidence>
<dbReference type="SUPFAM" id="SSF53067">
    <property type="entry name" value="Actin-like ATPase domain"/>
    <property type="match status" value="2"/>
</dbReference>